<sequence length="65" mass="7199">MIPPVLMTYAANFILNLVKDKAQTLATTHIEKALEDAPKELKDALDLAVKDDKGHSHNSLMDLIK</sequence>
<dbReference type="EMBL" id="UINC01089482">
    <property type="protein sequence ID" value="SVC40622.1"/>
    <property type="molecule type" value="Genomic_DNA"/>
</dbReference>
<dbReference type="AlphaFoldDB" id="A0A382LZV8"/>
<proteinExistence type="predicted"/>
<evidence type="ECO:0000313" key="1">
    <source>
        <dbReference type="EMBL" id="SVC40622.1"/>
    </source>
</evidence>
<protein>
    <submittedName>
        <fullName evidence="1">Uncharacterized protein</fullName>
    </submittedName>
</protein>
<name>A0A382LZV8_9ZZZZ</name>
<reference evidence="1" key="1">
    <citation type="submission" date="2018-05" db="EMBL/GenBank/DDBJ databases">
        <authorList>
            <person name="Lanie J.A."/>
            <person name="Ng W.-L."/>
            <person name="Kazmierczak K.M."/>
            <person name="Andrzejewski T.M."/>
            <person name="Davidsen T.M."/>
            <person name="Wayne K.J."/>
            <person name="Tettelin H."/>
            <person name="Glass J.I."/>
            <person name="Rusch D."/>
            <person name="Podicherti R."/>
            <person name="Tsui H.-C.T."/>
            <person name="Winkler M.E."/>
        </authorList>
    </citation>
    <scope>NUCLEOTIDE SEQUENCE</scope>
</reference>
<organism evidence="1">
    <name type="scientific">marine metagenome</name>
    <dbReference type="NCBI Taxonomy" id="408172"/>
    <lineage>
        <taxon>unclassified sequences</taxon>
        <taxon>metagenomes</taxon>
        <taxon>ecological metagenomes</taxon>
    </lineage>
</organism>
<accession>A0A382LZV8</accession>
<gene>
    <name evidence="1" type="ORF">METZ01_LOCUS293476</name>
</gene>